<reference evidence="2 3" key="1">
    <citation type="submission" date="2015-07" db="EMBL/GenBank/DDBJ databases">
        <title>Complete genome sequence of Mycobacterium goodii X7B, a facultative thermophilic biodesulfurizing bacterium.</title>
        <authorList>
            <person name="Yu B."/>
            <person name="Li F."/>
            <person name="Xu P."/>
        </authorList>
    </citation>
    <scope>NUCLEOTIDE SEQUENCE [LARGE SCALE GENOMIC DNA]</scope>
    <source>
        <strain evidence="2 3">X7B</strain>
    </source>
</reference>
<sequence>MPEIHPHPSRPGPLSGIRVLDLTTFLSGPSATQLLGDLGADVIKVESPAGDSSRSIPPYFVGDDSAYYLANNRNKRSIVVDLKRREGVETVARLAAKCDVLLENFRPGVCARLGLHHHDLARENPGLIWASISGFGQAGPLRERPAYDMIVQAMSGVMSLTGHPGAPATRLGVPAGDVVAGMYAVIGVLAALVARAATGRGEIVDVSMLDAQLSQLSYQAVYTLLSGRSPAPQGAGHDSIPTYRAFTGGDGREFVVTANTQPMWERLARITGLDWMLDDVRFCDQAARLRNKTQLWTALEEAFTQRPADEWVDLLIEANVPAAQVLDVGAALDLAEKAGRQMVLDLSDDTTGHTIRSIATPIRFAGGQPHARRYPPRLGQDSEAVLRDLLGLDAEEVRHLIESGVIDTPDSLGRSLSQLSDAPTAK</sequence>
<gene>
    <name evidence="2" type="ORF">AFA91_09450</name>
</gene>
<dbReference type="PANTHER" id="PTHR48207:SF3">
    <property type="entry name" value="SUCCINATE--HYDROXYMETHYLGLUTARATE COA-TRANSFERASE"/>
    <property type="match status" value="1"/>
</dbReference>
<dbReference type="InterPro" id="IPR044855">
    <property type="entry name" value="CoA-Trfase_III_dom3_sf"/>
</dbReference>
<dbReference type="GO" id="GO:0008410">
    <property type="term" value="F:CoA-transferase activity"/>
    <property type="evidence" value="ECO:0007669"/>
    <property type="project" value="TreeGrafter"/>
</dbReference>
<dbReference type="InterPro" id="IPR003673">
    <property type="entry name" value="CoA-Trfase_fam_III"/>
</dbReference>
<dbReference type="SUPFAM" id="SSF89796">
    <property type="entry name" value="CoA-transferase family III (CaiB/BaiF)"/>
    <property type="match status" value="1"/>
</dbReference>
<dbReference type="Gene3D" id="3.30.1540.10">
    <property type="entry name" value="formyl-coa transferase, domain 3"/>
    <property type="match status" value="1"/>
</dbReference>
<accession>A0A0K0X3Y9</accession>
<evidence type="ECO:0000313" key="2">
    <source>
        <dbReference type="EMBL" id="AKS32057.1"/>
    </source>
</evidence>
<dbReference type="PATRIC" id="fig|134601.6.peg.1966"/>
<dbReference type="PANTHER" id="PTHR48207">
    <property type="entry name" value="SUCCINATE--HYDROXYMETHYLGLUTARATE COA-TRANSFERASE"/>
    <property type="match status" value="1"/>
</dbReference>
<keyword evidence="1" id="KW-0808">Transferase</keyword>
<dbReference type="InterPro" id="IPR023606">
    <property type="entry name" value="CoA-Trfase_III_dom_1_sf"/>
</dbReference>
<dbReference type="InterPro" id="IPR050483">
    <property type="entry name" value="CoA-transferase_III_domain"/>
</dbReference>
<proteinExistence type="predicted"/>
<dbReference type="AlphaFoldDB" id="A0A0K0X3Y9"/>
<dbReference type="STRING" id="134601.AFA91_09450"/>
<dbReference type="EMBL" id="CP012150">
    <property type="protein sequence ID" value="AKS32057.1"/>
    <property type="molecule type" value="Genomic_DNA"/>
</dbReference>
<dbReference type="Pfam" id="PF02515">
    <property type="entry name" value="CoA_transf_3"/>
    <property type="match status" value="1"/>
</dbReference>
<organism evidence="2 3">
    <name type="scientific">Mycolicibacterium goodii</name>
    <name type="common">Mycobacterium goodii</name>
    <dbReference type="NCBI Taxonomy" id="134601"/>
    <lineage>
        <taxon>Bacteria</taxon>
        <taxon>Bacillati</taxon>
        <taxon>Actinomycetota</taxon>
        <taxon>Actinomycetes</taxon>
        <taxon>Mycobacteriales</taxon>
        <taxon>Mycobacteriaceae</taxon>
        <taxon>Mycolicibacterium</taxon>
    </lineage>
</organism>
<protein>
    <submittedName>
        <fullName evidence="2">Carnitine dehydratase</fullName>
    </submittedName>
</protein>
<name>A0A0K0X3Y9_MYCGD</name>
<evidence type="ECO:0000313" key="3">
    <source>
        <dbReference type="Proteomes" id="UP000062255"/>
    </source>
</evidence>
<dbReference type="Proteomes" id="UP000062255">
    <property type="component" value="Chromosome"/>
</dbReference>
<dbReference type="KEGG" id="mgo:AFA91_09450"/>
<dbReference type="OrthoDB" id="9797653at2"/>
<dbReference type="Gene3D" id="3.40.50.10540">
    <property type="entry name" value="Crotonobetainyl-coa:carnitine coa-transferase, domain 1"/>
    <property type="match status" value="1"/>
</dbReference>
<evidence type="ECO:0000256" key="1">
    <source>
        <dbReference type="ARBA" id="ARBA00022679"/>
    </source>
</evidence>